<evidence type="ECO:0000256" key="5">
    <source>
        <dbReference type="ARBA" id="ARBA00022448"/>
    </source>
</evidence>
<sequence>MYKISICIISFLFLFIFSLISFMFGLKFLILEYSVIIEWELVSLNSNSIVMSLLLDWMSLLFMSFVLFISSMVIFYSNEYMSGDKNINRFIMLVLMFVLSMMLLIISPNLISILLGWDGLGLVSYCLVIYYQNVKSYNAGMITALMNRVGDVMLLIAITWMLNYGGWNYYYYMDYMSKDLYMMYISLLVMIAAMTKSAQIPFSSWLPAAMAAPTPVSALVHSSTLVTAGVYLLIRFNLVLTESMSLYLLMIGVLTMFMAGLGANFEFDLKKIIALSTLSQLGLMMSILALGNFKLAFFHLLTHAMFKALLFMCAGCVIHNLKDTQDIRLMGNLMVHMPLTCMSMNISNLALCGMPFLAGFYSKDLILEFVSLSNLNMLMYFLFFMSTGLTVCYSLRLCYYSITGDFNFYSLNSFSEGWIMLKSMLVMLIFVLFSGSMLSWLIFPTPIMISLPFWMKMMTLFVSILGGWLGYEISKFSISWFSKSLMFYNSVYFLGYMWFLPNISTFFVNYLPLMLSFKLFKNFDQGWNELFMGQGMYKSLKKNSMFFQFFQDNSIKIYMILMVFWLIILFMLFFI</sequence>
<proteinExistence type="inferred from homology"/>
<keyword evidence="11 17" id="KW-1133">Transmembrane helix</keyword>
<evidence type="ECO:0000256" key="16">
    <source>
        <dbReference type="ARBA" id="ARBA00049551"/>
    </source>
</evidence>
<dbReference type="EC" id="7.1.1.2" evidence="3 17"/>
<dbReference type="Pfam" id="PF06455">
    <property type="entry name" value="NADH5_C"/>
    <property type="match status" value="1"/>
</dbReference>
<feature type="transmembrane region" description="Helical" evidence="17">
    <location>
        <begin position="419"/>
        <end position="443"/>
    </location>
</feature>
<dbReference type="PANTHER" id="PTHR42829">
    <property type="entry name" value="NADH-UBIQUINONE OXIDOREDUCTASE CHAIN 5"/>
    <property type="match status" value="1"/>
</dbReference>
<feature type="transmembrane region" description="Helical" evidence="17">
    <location>
        <begin position="57"/>
        <end position="78"/>
    </location>
</feature>
<feature type="transmembrane region" description="Helical" evidence="17">
    <location>
        <begin position="449"/>
        <end position="471"/>
    </location>
</feature>
<evidence type="ECO:0000259" key="18">
    <source>
        <dbReference type="Pfam" id="PF00361"/>
    </source>
</evidence>
<dbReference type="PANTHER" id="PTHR42829:SF2">
    <property type="entry name" value="NADH-UBIQUINONE OXIDOREDUCTASE CHAIN 5"/>
    <property type="match status" value="1"/>
</dbReference>
<feature type="transmembrane region" description="Helical" evidence="17">
    <location>
        <begin position="12"/>
        <end position="37"/>
    </location>
</feature>
<dbReference type="InterPro" id="IPR001750">
    <property type="entry name" value="ND/Mrp_TM"/>
</dbReference>
<dbReference type="PRINTS" id="PR01434">
    <property type="entry name" value="NADHDHGNASE5"/>
</dbReference>
<evidence type="ECO:0000256" key="11">
    <source>
        <dbReference type="ARBA" id="ARBA00022989"/>
    </source>
</evidence>
<evidence type="ECO:0000313" key="21">
    <source>
        <dbReference type="EMBL" id="QRW36417.1"/>
    </source>
</evidence>
<dbReference type="GO" id="GO:0003954">
    <property type="term" value="F:NADH dehydrogenase activity"/>
    <property type="evidence" value="ECO:0007669"/>
    <property type="project" value="TreeGrafter"/>
</dbReference>
<evidence type="ECO:0000256" key="7">
    <source>
        <dbReference type="ARBA" id="ARBA00022692"/>
    </source>
</evidence>
<keyword evidence="10" id="KW-0249">Electron transport</keyword>
<geneLocation type="mitochondrion" evidence="21"/>
<dbReference type="Pfam" id="PF00361">
    <property type="entry name" value="Proton_antipo_M"/>
    <property type="match status" value="1"/>
</dbReference>
<organism evidence="21">
    <name type="scientific">Sanfilippodytes vilis</name>
    <dbReference type="NCBI Taxonomy" id="2714641"/>
    <lineage>
        <taxon>Eukaryota</taxon>
        <taxon>Metazoa</taxon>
        <taxon>Ecdysozoa</taxon>
        <taxon>Arthropoda</taxon>
        <taxon>Hexapoda</taxon>
        <taxon>Insecta</taxon>
        <taxon>Pterygota</taxon>
        <taxon>Neoptera</taxon>
        <taxon>Endopterygota</taxon>
        <taxon>Coleoptera</taxon>
        <taxon>Adephaga</taxon>
        <taxon>Dytiscoidea</taxon>
        <taxon>Dytiscidae</taxon>
        <taxon>Hydroporinae</taxon>
        <taxon>Hydroporini</taxon>
        <taxon>Sanfilippodytes</taxon>
    </lineage>
</organism>
<feature type="transmembrane region" description="Helical" evidence="17">
    <location>
        <begin position="214"/>
        <end position="234"/>
    </location>
</feature>
<feature type="domain" description="NADH dehydrogenase subunit 5 C-terminal" evidence="20">
    <location>
        <begin position="393"/>
        <end position="573"/>
    </location>
</feature>
<keyword evidence="6" id="KW-0679">Respiratory chain</keyword>
<feature type="domain" description="NADH:quinone oxidoreductase/Mrp antiporter transmembrane" evidence="18">
    <location>
        <begin position="107"/>
        <end position="388"/>
    </location>
</feature>
<evidence type="ECO:0000256" key="13">
    <source>
        <dbReference type="ARBA" id="ARBA00023075"/>
    </source>
</evidence>
<dbReference type="InterPro" id="IPR010934">
    <property type="entry name" value="NADH_DH_su5_C"/>
</dbReference>
<dbReference type="GO" id="GO:0015990">
    <property type="term" value="P:electron transport coupled proton transport"/>
    <property type="evidence" value="ECO:0007669"/>
    <property type="project" value="TreeGrafter"/>
</dbReference>
<feature type="transmembrane region" description="Helical" evidence="17">
    <location>
        <begin position="182"/>
        <end position="202"/>
    </location>
</feature>
<evidence type="ECO:0000256" key="12">
    <source>
        <dbReference type="ARBA" id="ARBA00023027"/>
    </source>
</evidence>
<evidence type="ECO:0000256" key="3">
    <source>
        <dbReference type="ARBA" id="ARBA00012944"/>
    </source>
</evidence>
<gene>
    <name evidence="21" type="primary">nad5</name>
</gene>
<dbReference type="PRINTS" id="PR01435">
    <property type="entry name" value="NPOXDRDTASE5"/>
</dbReference>
<evidence type="ECO:0000256" key="9">
    <source>
        <dbReference type="ARBA" id="ARBA00022967"/>
    </source>
</evidence>
<feature type="transmembrane region" description="Helical" evidence="17">
    <location>
        <begin position="90"/>
        <end position="107"/>
    </location>
</feature>
<dbReference type="GO" id="GO:0042773">
    <property type="term" value="P:ATP synthesis coupled electron transport"/>
    <property type="evidence" value="ECO:0007669"/>
    <property type="project" value="InterPro"/>
</dbReference>
<keyword evidence="9" id="KW-1278">Translocase</keyword>
<keyword evidence="7 17" id="KW-0812">Transmembrane</keyword>
<comment type="function">
    <text evidence="1">Core subunit of the mitochondrial membrane respiratory chain NADH dehydrogenase (Complex I) that is believed to belong to the minimal assembly required for catalysis. Complex I functions in the transfer of electrons from NADH to the respiratory chain. The immediate electron acceptor for the enzyme is believed to be ubiquinone.</text>
</comment>
<evidence type="ECO:0000256" key="14">
    <source>
        <dbReference type="ARBA" id="ARBA00023128"/>
    </source>
</evidence>
<keyword evidence="12 17" id="KW-0520">NAD</keyword>
<feature type="transmembrane region" description="Helical" evidence="17">
    <location>
        <begin position="333"/>
        <end position="358"/>
    </location>
</feature>
<dbReference type="InterPro" id="IPR001516">
    <property type="entry name" value="Proton_antipo_N"/>
</dbReference>
<evidence type="ECO:0000259" key="20">
    <source>
        <dbReference type="Pfam" id="PF06455"/>
    </source>
</evidence>
<evidence type="ECO:0000256" key="1">
    <source>
        <dbReference type="ARBA" id="ARBA00003257"/>
    </source>
</evidence>
<evidence type="ECO:0000256" key="2">
    <source>
        <dbReference type="ARBA" id="ARBA00004448"/>
    </source>
</evidence>
<keyword evidence="5 17" id="KW-0813">Transport</keyword>
<keyword evidence="13 17" id="KW-0830">Ubiquinone</keyword>
<evidence type="ECO:0000256" key="6">
    <source>
        <dbReference type="ARBA" id="ARBA00022660"/>
    </source>
</evidence>
<comment type="catalytic activity">
    <reaction evidence="16 17">
        <text>a ubiquinone + NADH + 5 H(+)(in) = a ubiquinol + NAD(+) + 4 H(+)(out)</text>
        <dbReference type="Rhea" id="RHEA:29091"/>
        <dbReference type="Rhea" id="RHEA-COMP:9565"/>
        <dbReference type="Rhea" id="RHEA-COMP:9566"/>
        <dbReference type="ChEBI" id="CHEBI:15378"/>
        <dbReference type="ChEBI" id="CHEBI:16389"/>
        <dbReference type="ChEBI" id="CHEBI:17976"/>
        <dbReference type="ChEBI" id="CHEBI:57540"/>
        <dbReference type="ChEBI" id="CHEBI:57945"/>
        <dbReference type="EC" id="7.1.1.2"/>
    </reaction>
</comment>
<feature type="transmembrane region" description="Helical" evidence="17">
    <location>
        <begin position="555"/>
        <end position="574"/>
    </location>
</feature>
<evidence type="ECO:0000256" key="10">
    <source>
        <dbReference type="ARBA" id="ARBA00022982"/>
    </source>
</evidence>
<protein>
    <recommendedName>
        <fullName evidence="4 17">NADH-ubiquinone oxidoreductase chain 5</fullName>
        <ecNumber evidence="3 17">7.1.1.2</ecNumber>
    </recommendedName>
</protein>
<feature type="transmembrane region" description="Helical" evidence="17">
    <location>
        <begin position="246"/>
        <end position="265"/>
    </location>
</feature>
<evidence type="ECO:0000256" key="17">
    <source>
        <dbReference type="RuleBase" id="RU003404"/>
    </source>
</evidence>
<dbReference type="EMBL" id="MW465266">
    <property type="protein sequence ID" value="QRW36417.1"/>
    <property type="molecule type" value="Genomic_DNA"/>
</dbReference>
<feature type="transmembrane region" description="Helical" evidence="17">
    <location>
        <begin position="491"/>
        <end position="511"/>
    </location>
</feature>
<dbReference type="GO" id="GO:0005743">
    <property type="term" value="C:mitochondrial inner membrane"/>
    <property type="evidence" value="ECO:0007669"/>
    <property type="project" value="UniProtKB-SubCell"/>
</dbReference>
<evidence type="ECO:0000256" key="4">
    <source>
        <dbReference type="ARBA" id="ARBA00021096"/>
    </source>
</evidence>
<dbReference type="AlphaFoldDB" id="A0A894K656"/>
<comment type="similarity">
    <text evidence="17">Belongs to the complex I subunit 5 family.</text>
</comment>
<feature type="domain" description="NADH-Ubiquinone oxidoreductase (complex I) chain 5 N-terminal" evidence="19">
    <location>
        <begin position="43"/>
        <end position="90"/>
    </location>
</feature>
<dbReference type="GO" id="GO:0008137">
    <property type="term" value="F:NADH dehydrogenase (ubiquinone) activity"/>
    <property type="evidence" value="ECO:0007669"/>
    <property type="project" value="UniProtKB-EC"/>
</dbReference>
<keyword evidence="15 17" id="KW-0472">Membrane</keyword>
<comment type="subcellular location">
    <subcellularLocation>
        <location evidence="2">Mitochondrion inner membrane</location>
        <topology evidence="2">Multi-pass membrane protein</topology>
    </subcellularLocation>
</comment>
<evidence type="ECO:0000256" key="8">
    <source>
        <dbReference type="ARBA" id="ARBA00022792"/>
    </source>
</evidence>
<reference evidence="21" key="1">
    <citation type="journal article" date="2021" name="Mol. Phylogenet. Evol.">
        <title>Habitat preference and diversification rates in a speciose lineage of diving beetles.</title>
        <authorList>
            <person name="Villastrigo A."/>
            <person name="Abellan P."/>
            <person name="Ribera I."/>
        </authorList>
    </citation>
    <scope>NUCLEOTIDE SEQUENCE</scope>
</reference>
<accession>A0A894K656</accession>
<feature type="transmembrane region" description="Helical" evidence="17">
    <location>
        <begin position="113"/>
        <end position="131"/>
    </location>
</feature>
<feature type="transmembrane region" description="Helical" evidence="17">
    <location>
        <begin position="378"/>
        <end position="399"/>
    </location>
</feature>
<evidence type="ECO:0000256" key="15">
    <source>
        <dbReference type="ARBA" id="ARBA00023136"/>
    </source>
</evidence>
<dbReference type="Pfam" id="PF00662">
    <property type="entry name" value="Proton_antipo_N"/>
    <property type="match status" value="1"/>
</dbReference>
<feature type="transmembrane region" description="Helical" evidence="17">
    <location>
        <begin position="272"/>
        <end position="291"/>
    </location>
</feature>
<keyword evidence="8" id="KW-0999">Mitochondrion inner membrane</keyword>
<feature type="transmembrane region" description="Helical" evidence="17">
    <location>
        <begin position="297"/>
        <end position="321"/>
    </location>
</feature>
<name>A0A894K656_9DYTI</name>
<evidence type="ECO:0000259" key="19">
    <source>
        <dbReference type="Pfam" id="PF00662"/>
    </source>
</evidence>
<dbReference type="InterPro" id="IPR003945">
    <property type="entry name" value="NU5C-like"/>
</dbReference>
<feature type="transmembrane region" description="Helical" evidence="17">
    <location>
        <begin position="152"/>
        <end position="170"/>
    </location>
</feature>
<comment type="function">
    <text evidence="17">Core subunit of the mitochondrial membrane respiratory chain NADH dehydrogenase (Complex I) which catalyzes electron transfer from NADH through the respiratory chain, using ubiquinone as an electron acceptor. Essential for the catalytic activity and assembly of complex I.</text>
</comment>
<keyword evidence="14 17" id="KW-0496">Mitochondrion</keyword>